<accession>A0AAV6GCQ3</accession>
<gene>
    <name evidence="4" type="ORF">AALO_G00164160</name>
</gene>
<dbReference type="Pfam" id="PF00031">
    <property type="entry name" value="Cystatin"/>
    <property type="match status" value="1"/>
</dbReference>
<dbReference type="AlphaFoldDB" id="A0AAV6GCQ3"/>
<reference evidence="4" key="1">
    <citation type="submission" date="2020-10" db="EMBL/GenBank/DDBJ databases">
        <title>Chromosome-scale genome assembly of the Allis shad, Alosa alosa.</title>
        <authorList>
            <person name="Margot Z."/>
            <person name="Christophe K."/>
            <person name="Cabau C."/>
            <person name="Louis A."/>
            <person name="Berthelot C."/>
            <person name="Parey E."/>
            <person name="Roest Crollius H."/>
            <person name="Montfort J."/>
            <person name="Robinson-Rechavi M."/>
            <person name="Bucao C."/>
            <person name="Bouchez O."/>
            <person name="Gislard M."/>
            <person name="Lluch J."/>
            <person name="Milhes M."/>
            <person name="Lampietro C."/>
            <person name="Lopez Roques C."/>
            <person name="Donnadieu C."/>
            <person name="Braasch I."/>
            <person name="Desvignes T."/>
            <person name="Postlethwait J."/>
            <person name="Bobe J."/>
            <person name="Guiguen Y."/>
        </authorList>
    </citation>
    <scope>NUCLEOTIDE SEQUENCE</scope>
    <source>
        <strain evidence="4">M-15738</strain>
        <tissue evidence="4">Blood</tissue>
    </source>
</reference>
<dbReference type="InterPro" id="IPR000010">
    <property type="entry name" value="Cystatin_dom"/>
</dbReference>
<comment type="caution">
    <text evidence="4">The sequence shown here is derived from an EMBL/GenBank/DDBJ whole genome shotgun (WGS) entry which is preliminary data.</text>
</comment>
<dbReference type="GO" id="GO:0031982">
    <property type="term" value="C:vesicle"/>
    <property type="evidence" value="ECO:0007669"/>
    <property type="project" value="TreeGrafter"/>
</dbReference>
<sequence>MALWVTMLLTLLSVCQIAPGEGAVEEKKMGGWNPLDPESQQVQEVAKEAVDRFSMKANSPNYFRLVHVTSASAQVTNAIHYKIIATIGETKCSKSEHVDLKKCEMGKERKQCDFEVTYSLNSVKPQVKSRCR</sequence>
<dbReference type="PANTHER" id="PTHR46186:SF13">
    <property type="entry name" value="SI:BUSM1-57F23.1"/>
    <property type="match status" value="1"/>
</dbReference>
<feature type="chain" id="PRO_5043775595" description="Cystatin domain-containing protein" evidence="2">
    <location>
        <begin position="23"/>
        <end position="132"/>
    </location>
</feature>
<dbReference type="GO" id="GO:0005615">
    <property type="term" value="C:extracellular space"/>
    <property type="evidence" value="ECO:0007669"/>
    <property type="project" value="TreeGrafter"/>
</dbReference>
<feature type="signal peptide" evidence="2">
    <location>
        <begin position="1"/>
        <end position="22"/>
    </location>
</feature>
<evidence type="ECO:0000259" key="3">
    <source>
        <dbReference type="SMART" id="SM00043"/>
    </source>
</evidence>
<dbReference type="Gene3D" id="3.10.450.10">
    <property type="match status" value="1"/>
</dbReference>
<evidence type="ECO:0000313" key="5">
    <source>
        <dbReference type="Proteomes" id="UP000823561"/>
    </source>
</evidence>
<protein>
    <recommendedName>
        <fullName evidence="3">Cystatin domain-containing protein</fullName>
    </recommendedName>
</protein>
<dbReference type="SUPFAM" id="SSF54403">
    <property type="entry name" value="Cystatin/monellin"/>
    <property type="match status" value="1"/>
</dbReference>
<dbReference type="InterPro" id="IPR046350">
    <property type="entry name" value="Cystatin_sf"/>
</dbReference>
<dbReference type="PANTHER" id="PTHR46186">
    <property type="entry name" value="CYSTATIN"/>
    <property type="match status" value="1"/>
</dbReference>
<name>A0AAV6GCQ3_9TELE</name>
<dbReference type="GO" id="GO:0004869">
    <property type="term" value="F:cysteine-type endopeptidase inhibitor activity"/>
    <property type="evidence" value="ECO:0007669"/>
    <property type="project" value="InterPro"/>
</dbReference>
<evidence type="ECO:0000313" key="4">
    <source>
        <dbReference type="EMBL" id="KAG5272319.1"/>
    </source>
</evidence>
<dbReference type="EMBL" id="JADWDJ010000012">
    <property type="protein sequence ID" value="KAG5272319.1"/>
    <property type="molecule type" value="Genomic_DNA"/>
</dbReference>
<organism evidence="4 5">
    <name type="scientific">Alosa alosa</name>
    <name type="common">allis shad</name>
    <dbReference type="NCBI Taxonomy" id="278164"/>
    <lineage>
        <taxon>Eukaryota</taxon>
        <taxon>Metazoa</taxon>
        <taxon>Chordata</taxon>
        <taxon>Craniata</taxon>
        <taxon>Vertebrata</taxon>
        <taxon>Euteleostomi</taxon>
        <taxon>Actinopterygii</taxon>
        <taxon>Neopterygii</taxon>
        <taxon>Teleostei</taxon>
        <taxon>Clupei</taxon>
        <taxon>Clupeiformes</taxon>
        <taxon>Clupeoidei</taxon>
        <taxon>Clupeidae</taxon>
        <taxon>Alosa</taxon>
    </lineage>
</organism>
<proteinExistence type="inferred from homology"/>
<feature type="domain" description="Cystatin" evidence="3">
    <location>
        <begin position="27"/>
        <end position="132"/>
    </location>
</feature>
<evidence type="ECO:0000256" key="1">
    <source>
        <dbReference type="ARBA" id="ARBA00009403"/>
    </source>
</evidence>
<dbReference type="SMART" id="SM00043">
    <property type="entry name" value="CY"/>
    <property type="match status" value="1"/>
</dbReference>
<keyword evidence="2" id="KW-0732">Signal</keyword>
<comment type="similarity">
    <text evidence="1">Belongs to the cystatin family.</text>
</comment>
<dbReference type="GO" id="GO:0005737">
    <property type="term" value="C:cytoplasm"/>
    <property type="evidence" value="ECO:0007669"/>
    <property type="project" value="TreeGrafter"/>
</dbReference>
<keyword evidence="5" id="KW-1185">Reference proteome</keyword>
<dbReference type="CDD" id="cd00042">
    <property type="entry name" value="CY"/>
    <property type="match status" value="1"/>
</dbReference>
<evidence type="ECO:0000256" key="2">
    <source>
        <dbReference type="SAM" id="SignalP"/>
    </source>
</evidence>
<dbReference type="Proteomes" id="UP000823561">
    <property type="component" value="Chromosome 12"/>
</dbReference>